<dbReference type="Proteomes" id="UP000612362">
    <property type="component" value="Unassembled WGS sequence"/>
</dbReference>
<keyword evidence="2" id="KW-1185">Reference proteome</keyword>
<protein>
    <recommendedName>
        <fullName evidence="3">Pentapeptide repeat-containing protein</fullName>
    </recommendedName>
</protein>
<name>A0A8J3HXD5_9CHLR</name>
<dbReference type="Pfam" id="PF00805">
    <property type="entry name" value="Pentapeptide"/>
    <property type="match status" value="1"/>
</dbReference>
<sequence length="57" mass="6343">MQGANLEQVQVNGANFQGANLRGIPWLIVKDLMVQPEANFTSIQWDNPIDDAMLSKD</sequence>
<organism evidence="1 2">
    <name type="scientific">Ktedonospora formicarum</name>
    <dbReference type="NCBI Taxonomy" id="2778364"/>
    <lineage>
        <taxon>Bacteria</taxon>
        <taxon>Bacillati</taxon>
        <taxon>Chloroflexota</taxon>
        <taxon>Ktedonobacteria</taxon>
        <taxon>Ktedonobacterales</taxon>
        <taxon>Ktedonobacteraceae</taxon>
        <taxon>Ktedonospora</taxon>
    </lineage>
</organism>
<reference evidence="1" key="1">
    <citation type="submission" date="2020-10" db="EMBL/GenBank/DDBJ databases">
        <title>Taxonomic study of unclassified bacteria belonging to the class Ktedonobacteria.</title>
        <authorList>
            <person name="Yabe S."/>
            <person name="Wang C.M."/>
            <person name="Zheng Y."/>
            <person name="Sakai Y."/>
            <person name="Cavaletti L."/>
            <person name="Monciardini P."/>
            <person name="Donadio S."/>
        </authorList>
    </citation>
    <scope>NUCLEOTIDE SEQUENCE</scope>
    <source>
        <strain evidence="1">SOSP1-1</strain>
    </source>
</reference>
<comment type="caution">
    <text evidence="1">The sequence shown here is derived from an EMBL/GenBank/DDBJ whole genome shotgun (WGS) entry which is preliminary data.</text>
</comment>
<evidence type="ECO:0000313" key="2">
    <source>
        <dbReference type="Proteomes" id="UP000612362"/>
    </source>
</evidence>
<gene>
    <name evidence="1" type="ORF">KSX_40650</name>
</gene>
<evidence type="ECO:0008006" key="3">
    <source>
        <dbReference type="Google" id="ProtNLM"/>
    </source>
</evidence>
<dbReference type="InterPro" id="IPR001646">
    <property type="entry name" value="5peptide_repeat"/>
</dbReference>
<accession>A0A8J3HXD5</accession>
<evidence type="ECO:0000313" key="1">
    <source>
        <dbReference type="EMBL" id="GHO45902.1"/>
    </source>
</evidence>
<dbReference type="EMBL" id="BNJF01000002">
    <property type="protein sequence ID" value="GHO45902.1"/>
    <property type="molecule type" value="Genomic_DNA"/>
</dbReference>
<proteinExistence type="predicted"/>
<dbReference type="AlphaFoldDB" id="A0A8J3HXD5"/>